<feature type="compositionally biased region" description="Basic and acidic residues" evidence="1">
    <location>
        <begin position="143"/>
        <end position="160"/>
    </location>
</feature>
<accession>A0AAN6X8C2</accession>
<evidence type="ECO:0000313" key="2">
    <source>
        <dbReference type="EMBL" id="KAK4195734.1"/>
    </source>
</evidence>
<feature type="region of interest" description="Disordered" evidence="1">
    <location>
        <begin position="78"/>
        <end position="174"/>
    </location>
</feature>
<feature type="compositionally biased region" description="Basic and acidic residues" evidence="1">
    <location>
        <begin position="106"/>
        <end position="115"/>
    </location>
</feature>
<protein>
    <submittedName>
        <fullName evidence="2">Uncharacterized protein</fullName>
    </submittedName>
</protein>
<proteinExistence type="predicted"/>
<reference evidence="2" key="1">
    <citation type="journal article" date="2023" name="Mol. Phylogenet. Evol.">
        <title>Genome-scale phylogeny and comparative genomics of the fungal order Sordariales.</title>
        <authorList>
            <person name="Hensen N."/>
            <person name="Bonometti L."/>
            <person name="Westerberg I."/>
            <person name="Brannstrom I.O."/>
            <person name="Guillou S."/>
            <person name="Cros-Aarteil S."/>
            <person name="Calhoun S."/>
            <person name="Haridas S."/>
            <person name="Kuo A."/>
            <person name="Mondo S."/>
            <person name="Pangilinan J."/>
            <person name="Riley R."/>
            <person name="LaButti K."/>
            <person name="Andreopoulos B."/>
            <person name="Lipzen A."/>
            <person name="Chen C."/>
            <person name="Yan M."/>
            <person name="Daum C."/>
            <person name="Ng V."/>
            <person name="Clum A."/>
            <person name="Steindorff A."/>
            <person name="Ohm R.A."/>
            <person name="Martin F."/>
            <person name="Silar P."/>
            <person name="Natvig D.O."/>
            <person name="Lalanne C."/>
            <person name="Gautier V."/>
            <person name="Ament-Velasquez S.L."/>
            <person name="Kruys A."/>
            <person name="Hutchinson M.I."/>
            <person name="Powell A.J."/>
            <person name="Barry K."/>
            <person name="Miller A.N."/>
            <person name="Grigoriev I.V."/>
            <person name="Debuchy R."/>
            <person name="Gladieux P."/>
            <person name="Hiltunen Thoren M."/>
            <person name="Johannesson H."/>
        </authorList>
    </citation>
    <scope>NUCLEOTIDE SEQUENCE</scope>
    <source>
        <strain evidence="2">CBS 315.58</strain>
    </source>
</reference>
<comment type="caution">
    <text evidence="2">The sequence shown here is derived from an EMBL/GenBank/DDBJ whole genome shotgun (WGS) entry which is preliminary data.</text>
</comment>
<dbReference type="Proteomes" id="UP001303160">
    <property type="component" value="Unassembled WGS sequence"/>
</dbReference>
<feature type="compositionally biased region" description="Low complexity" evidence="1">
    <location>
        <begin position="90"/>
        <end position="105"/>
    </location>
</feature>
<evidence type="ECO:0000313" key="3">
    <source>
        <dbReference type="Proteomes" id="UP001303160"/>
    </source>
</evidence>
<feature type="non-terminal residue" evidence="2">
    <location>
        <position position="1"/>
    </location>
</feature>
<organism evidence="2 3">
    <name type="scientific">Triangularia verruculosa</name>
    <dbReference type="NCBI Taxonomy" id="2587418"/>
    <lineage>
        <taxon>Eukaryota</taxon>
        <taxon>Fungi</taxon>
        <taxon>Dikarya</taxon>
        <taxon>Ascomycota</taxon>
        <taxon>Pezizomycotina</taxon>
        <taxon>Sordariomycetes</taxon>
        <taxon>Sordariomycetidae</taxon>
        <taxon>Sordariales</taxon>
        <taxon>Podosporaceae</taxon>
        <taxon>Triangularia</taxon>
    </lineage>
</organism>
<reference evidence="2" key="2">
    <citation type="submission" date="2023-05" db="EMBL/GenBank/DDBJ databases">
        <authorList>
            <consortium name="Lawrence Berkeley National Laboratory"/>
            <person name="Steindorff A."/>
            <person name="Hensen N."/>
            <person name="Bonometti L."/>
            <person name="Westerberg I."/>
            <person name="Brannstrom I.O."/>
            <person name="Guillou S."/>
            <person name="Cros-Aarteil S."/>
            <person name="Calhoun S."/>
            <person name="Haridas S."/>
            <person name="Kuo A."/>
            <person name="Mondo S."/>
            <person name="Pangilinan J."/>
            <person name="Riley R."/>
            <person name="Labutti K."/>
            <person name="Andreopoulos B."/>
            <person name="Lipzen A."/>
            <person name="Chen C."/>
            <person name="Yanf M."/>
            <person name="Daum C."/>
            <person name="Ng V."/>
            <person name="Clum A."/>
            <person name="Ohm R."/>
            <person name="Martin F."/>
            <person name="Silar P."/>
            <person name="Natvig D."/>
            <person name="Lalanne C."/>
            <person name="Gautier V."/>
            <person name="Ament-Velasquez S.L."/>
            <person name="Kruys A."/>
            <person name="Hutchinson M.I."/>
            <person name="Powell A.J."/>
            <person name="Barry K."/>
            <person name="Miller A.N."/>
            <person name="Grigoriev I.V."/>
            <person name="Debuchy R."/>
            <person name="Gladieux P."/>
            <person name="Thoren M.H."/>
            <person name="Johannesson H."/>
        </authorList>
    </citation>
    <scope>NUCLEOTIDE SEQUENCE</scope>
    <source>
        <strain evidence="2">CBS 315.58</strain>
    </source>
</reference>
<name>A0AAN6X8C2_9PEZI</name>
<feature type="non-terminal residue" evidence="2">
    <location>
        <position position="174"/>
    </location>
</feature>
<dbReference type="EMBL" id="MU864004">
    <property type="protein sequence ID" value="KAK4195734.1"/>
    <property type="molecule type" value="Genomic_DNA"/>
</dbReference>
<evidence type="ECO:0000256" key="1">
    <source>
        <dbReference type="SAM" id="MobiDB-lite"/>
    </source>
</evidence>
<gene>
    <name evidence="2" type="ORF">QBC40DRAFT_137565</name>
</gene>
<dbReference type="AlphaFoldDB" id="A0AAN6X8C2"/>
<sequence>FSSPPKQTTAIFWTNHTLPTRINKQFPQYHTDFPLRHIRPRHLHILHPHTHSPAALPVFCPRQKETISPTIVDYANIHRRKSPSSTMDQSSAAACPKSPSSSTCADADKVKKADDVSSSSCPFTGANAPTSTKCDAPPLDAGVKQDRTLSVDSEDSRRSSTGDVDDPAKPACWK</sequence>
<keyword evidence="3" id="KW-1185">Reference proteome</keyword>